<evidence type="ECO:0000313" key="4">
    <source>
        <dbReference type="Proteomes" id="UP000461880"/>
    </source>
</evidence>
<sequence>MKNDGNKNLSSENTYRSFRRFLNKVGFGQKEKVRGLLFLLVILLELNGIMLAGSMVLIRKNSELVFNSILENEEDDLKSSVDNAIKDLDRRREVLKAAGMTEEEVHAQVQKEFHEKIYSDRFSAGQYMWVNQILNYDGGDRYAIRLIHPGFPETEGEYLSTETKDARGNTPYKEELEIAKTYGSGFQRYFFPDNSTGKSIEKITYLRLYPDYDWVICKGEELDTITSYENQQRSELVPVLFRIVLIGSIIMAGTTILTMAHYFSQYREELTNKNRELEQIAYQDSLTGIANRGGLILHLDQWIADPETKQMTGVFLDLDDFKLINDLYGHLAGDAALCRIAAYLRVSFPNALIGRTGGDEFCVILRNQSPGLSAKQIMSALKQKIEFTSDGEIHTFTVSAGYAHYPSQASNREDLMRVMDNALYEAKLHGKNTTIGYHPEISTARRDRLGFNVEKMASGMPGAFLIYQADETEKILFGNNHLIRLYECSSYEDFLQYTGGSFRRMIHPDDVERVEKDILDQIRNDRKRNPQKDTGFEDYISYRIITKTGKIKHVLDMGRLVPDEHFGEIYYVVLQDMEDLGCLIEKNCQEAEQLHSAEK</sequence>
<dbReference type="EMBL" id="VUMN01000004">
    <property type="protein sequence ID" value="MSS57854.1"/>
    <property type="molecule type" value="Genomic_DNA"/>
</dbReference>
<dbReference type="InterPro" id="IPR043128">
    <property type="entry name" value="Rev_trsase/Diguanyl_cyclase"/>
</dbReference>
<dbReference type="Proteomes" id="UP000461880">
    <property type="component" value="Unassembled WGS sequence"/>
</dbReference>
<dbReference type="NCBIfam" id="TIGR00254">
    <property type="entry name" value="GGDEF"/>
    <property type="match status" value="1"/>
</dbReference>
<dbReference type="Gene3D" id="3.30.450.20">
    <property type="entry name" value="PAS domain"/>
    <property type="match status" value="2"/>
</dbReference>
<dbReference type="RefSeq" id="WP_154503021.1">
    <property type="nucleotide sequence ID" value="NZ_VUMN01000004.1"/>
</dbReference>
<evidence type="ECO:0000259" key="2">
    <source>
        <dbReference type="PROSITE" id="PS50887"/>
    </source>
</evidence>
<dbReference type="SUPFAM" id="SSF55785">
    <property type="entry name" value="PYP-like sensor domain (PAS domain)"/>
    <property type="match status" value="1"/>
</dbReference>
<keyword evidence="1" id="KW-1133">Transmembrane helix</keyword>
<keyword evidence="1" id="KW-0472">Membrane</keyword>
<organism evidence="3 4">
    <name type="scientific">Stecheria intestinalis</name>
    <dbReference type="NCBI Taxonomy" id="2606630"/>
    <lineage>
        <taxon>Bacteria</taxon>
        <taxon>Bacillati</taxon>
        <taxon>Bacillota</taxon>
        <taxon>Erysipelotrichia</taxon>
        <taxon>Erysipelotrichales</taxon>
        <taxon>Erysipelotrichaceae</taxon>
        <taxon>Stecheria</taxon>
    </lineage>
</organism>
<protein>
    <submittedName>
        <fullName evidence="3">Diguanylate cyclase</fullName>
    </submittedName>
</protein>
<dbReference type="Pfam" id="PF08269">
    <property type="entry name" value="dCache_2"/>
    <property type="match status" value="1"/>
</dbReference>
<dbReference type="InterPro" id="IPR035965">
    <property type="entry name" value="PAS-like_dom_sf"/>
</dbReference>
<dbReference type="InterPro" id="IPR004010">
    <property type="entry name" value="Double_Cache_2"/>
</dbReference>
<dbReference type="SUPFAM" id="SSF55073">
    <property type="entry name" value="Nucleotide cyclase"/>
    <property type="match status" value="1"/>
</dbReference>
<dbReference type="Pfam" id="PF00990">
    <property type="entry name" value="GGDEF"/>
    <property type="match status" value="1"/>
</dbReference>
<dbReference type="InterPro" id="IPR050469">
    <property type="entry name" value="Diguanylate_Cyclase"/>
</dbReference>
<dbReference type="InterPro" id="IPR000160">
    <property type="entry name" value="GGDEF_dom"/>
</dbReference>
<dbReference type="SMART" id="SM00267">
    <property type="entry name" value="GGDEF"/>
    <property type="match status" value="1"/>
</dbReference>
<dbReference type="PANTHER" id="PTHR45138">
    <property type="entry name" value="REGULATORY COMPONENTS OF SENSORY TRANSDUCTION SYSTEM"/>
    <property type="match status" value="1"/>
</dbReference>
<evidence type="ECO:0000256" key="1">
    <source>
        <dbReference type="SAM" id="Phobius"/>
    </source>
</evidence>
<dbReference type="CDD" id="cd01949">
    <property type="entry name" value="GGDEF"/>
    <property type="match status" value="1"/>
</dbReference>
<accession>A0A7X2NQS1</accession>
<keyword evidence="1" id="KW-0812">Transmembrane</keyword>
<proteinExistence type="predicted"/>
<reference evidence="3 4" key="1">
    <citation type="submission" date="2019-08" db="EMBL/GenBank/DDBJ databases">
        <title>In-depth cultivation of the pig gut microbiome towards novel bacterial diversity and tailored functional studies.</title>
        <authorList>
            <person name="Wylensek D."/>
            <person name="Hitch T.C.A."/>
            <person name="Clavel T."/>
        </authorList>
    </citation>
    <scope>NUCLEOTIDE SEQUENCE [LARGE SCALE GENOMIC DNA]</scope>
    <source>
        <strain evidence="3 4">Oil+RF-744-GAM-WT-6</strain>
    </source>
</reference>
<dbReference type="PROSITE" id="PS50887">
    <property type="entry name" value="GGDEF"/>
    <property type="match status" value="1"/>
</dbReference>
<keyword evidence="4" id="KW-1185">Reference proteome</keyword>
<dbReference type="InterPro" id="IPR029787">
    <property type="entry name" value="Nucleotide_cyclase"/>
</dbReference>
<dbReference type="AlphaFoldDB" id="A0A7X2NQS1"/>
<feature type="transmembrane region" description="Helical" evidence="1">
    <location>
        <begin position="36"/>
        <end position="58"/>
    </location>
</feature>
<comment type="caution">
    <text evidence="3">The sequence shown here is derived from an EMBL/GenBank/DDBJ whole genome shotgun (WGS) entry which is preliminary data.</text>
</comment>
<feature type="domain" description="GGDEF" evidence="2">
    <location>
        <begin position="309"/>
        <end position="439"/>
    </location>
</feature>
<dbReference type="PANTHER" id="PTHR45138:SF9">
    <property type="entry name" value="DIGUANYLATE CYCLASE DGCM-RELATED"/>
    <property type="match status" value="1"/>
</dbReference>
<dbReference type="Gene3D" id="3.30.70.270">
    <property type="match status" value="1"/>
</dbReference>
<gene>
    <name evidence="3" type="ORF">FYJ51_02930</name>
</gene>
<evidence type="ECO:0000313" key="3">
    <source>
        <dbReference type="EMBL" id="MSS57854.1"/>
    </source>
</evidence>
<name>A0A7X2NQS1_9FIRM</name>
<feature type="transmembrane region" description="Helical" evidence="1">
    <location>
        <begin position="239"/>
        <end position="263"/>
    </location>
</feature>
<dbReference type="GO" id="GO:0052621">
    <property type="term" value="F:diguanylate cyclase activity"/>
    <property type="evidence" value="ECO:0007669"/>
    <property type="project" value="TreeGrafter"/>
</dbReference>